<keyword evidence="2" id="KW-1185">Reference proteome</keyword>
<name>A0ABW4CC31_9BACL</name>
<dbReference type="RefSeq" id="WP_380165509.1">
    <property type="nucleotide sequence ID" value="NZ_JBHTNU010000010.1"/>
</dbReference>
<sequence>MPTFLRRLFQRRFPRMFSGMKGWSNLLGGHGMKRGPGLFSGIGDFLPKMMNMWGKVRSFWSIITPLRNMMRSLIAR</sequence>
<dbReference type="EMBL" id="JBHTNU010000010">
    <property type="protein sequence ID" value="MFD1427463.1"/>
    <property type="molecule type" value="Genomic_DNA"/>
</dbReference>
<reference evidence="2" key="1">
    <citation type="journal article" date="2019" name="Int. J. Syst. Evol. Microbiol.">
        <title>The Global Catalogue of Microorganisms (GCM) 10K type strain sequencing project: providing services to taxonomists for standard genome sequencing and annotation.</title>
        <authorList>
            <consortium name="The Broad Institute Genomics Platform"/>
            <consortium name="The Broad Institute Genome Sequencing Center for Infectious Disease"/>
            <person name="Wu L."/>
            <person name="Ma J."/>
        </authorList>
    </citation>
    <scope>NUCLEOTIDE SEQUENCE [LARGE SCALE GENOMIC DNA]</scope>
    <source>
        <strain evidence="2">S1</strain>
    </source>
</reference>
<evidence type="ECO:0000313" key="1">
    <source>
        <dbReference type="EMBL" id="MFD1427463.1"/>
    </source>
</evidence>
<protein>
    <submittedName>
        <fullName evidence="1">Uncharacterized protein</fullName>
    </submittedName>
</protein>
<accession>A0ABW4CC31</accession>
<organism evidence="1 2">
    <name type="scientific">Kroppenstedtia sanguinis</name>
    <dbReference type="NCBI Taxonomy" id="1380684"/>
    <lineage>
        <taxon>Bacteria</taxon>
        <taxon>Bacillati</taxon>
        <taxon>Bacillota</taxon>
        <taxon>Bacilli</taxon>
        <taxon>Bacillales</taxon>
        <taxon>Thermoactinomycetaceae</taxon>
        <taxon>Kroppenstedtia</taxon>
    </lineage>
</organism>
<proteinExistence type="predicted"/>
<comment type="caution">
    <text evidence="1">The sequence shown here is derived from an EMBL/GenBank/DDBJ whole genome shotgun (WGS) entry which is preliminary data.</text>
</comment>
<gene>
    <name evidence="1" type="ORF">ACFQ4Y_11140</name>
</gene>
<dbReference type="Proteomes" id="UP001597282">
    <property type="component" value="Unassembled WGS sequence"/>
</dbReference>
<evidence type="ECO:0000313" key="2">
    <source>
        <dbReference type="Proteomes" id="UP001597282"/>
    </source>
</evidence>